<feature type="domain" description="Pyrroline-5-carboxylate reductase dimerisation" evidence="7">
    <location>
        <begin position="164"/>
        <end position="267"/>
    </location>
</feature>
<comment type="caution">
    <text evidence="8">The sequence shown here is derived from an EMBL/GenBank/DDBJ whole genome shotgun (WGS) entry which is preliminary data.</text>
</comment>
<dbReference type="SUPFAM" id="SSF51735">
    <property type="entry name" value="NAD(P)-binding Rossmann-fold domains"/>
    <property type="match status" value="1"/>
</dbReference>
<keyword evidence="2 4" id="KW-0521">NADP</keyword>
<comment type="catalytic activity">
    <reaction evidence="4">
        <text>L-proline + NADP(+) = (S)-1-pyrroline-5-carboxylate + NADPH + 2 H(+)</text>
        <dbReference type="Rhea" id="RHEA:14109"/>
        <dbReference type="ChEBI" id="CHEBI:15378"/>
        <dbReference type="ChEBI" id="CHEBI:17388"/>
        <dbReference type="ChEBI" id="CHEBI:57783"/>
        <dbReference type="ChEBI" id="CHEBI:58349"/>
        <dbReference type="ChEBI" id="CHEBI:60039"/>
        <dbReference type="EC" id="1.5.1.2"/>
    </reaction>
</comment>
<dbReference type="RefSeq" id="WP_345030029.1">
    <property type="nucleotide sequence ID" value="NZ_BAABGL010000003.1"/>
</dbReference>
<dbReference type="HAMAP" id="MF_01925">
    <property type="entry name" value="P5C_reductase"/>
    <property type="match status" value="1"/>
</dbReference>
<keyword evidence="3 4" id="KW-0560">Oxidoreductase</keyword>
<keyword evidence="4" id="KW-0028">Amino-acid biosynthesis</keyword>
<dbReference type="EC" id="1.5.1.2" evidence="4 5"/>
<evidence type="ECO:0000256" key="2">
    <source>
        <dbReference type="ARBA" id="ARBA00022857"/>
    </source>
</evidence>
<proteinExistence type="inferred from homology"/>
<evidence type="ECO:0000256" key="4">
    <source>
        <dbReference type="HAMAP-Rule" id="MF_01925"/>
    </source>
</evidence>
<dbReference type="Pfam" id="PF03807">
    <property type="entry name" value="F420_oxidored"/>
    <property type="match status" value="1"/>
</dbReference>
<dbReference type="InterPro" id="IPR008927">
    <property type="entry name" value="6-PGluconate_DH-like_C_sf"/>
</dbReference>
<protein>
    <recommendedName>
        <fullName evidence="4 5">Pyrroline-5-carboxylate reductase</fullName>
        <shortName evidence="4">P5C reductase</shortName>
        <shortName evidence="4">P5CR</shortName>
        <ecNumber evidence="4 5">1.5.1.2</ecNumber>
    </recommendedName>
    <alternativeName>
        <fullName evidence="4">PCA reductase</fullName>
    </alternativeName>
</protein>
<keyword evidence="4" id="KW-0963">Cytoplasm</keyword>
<keyword evidence="9" id="KW-1185">Reference proteome</keyword>
<evidence type="ECO:0000256" key="1">
    <source>
        <dbReference type="ARBA" id="ARBA00005525"/>
    </source>
</evidence>
<gene>
    <name evidence="4 8" type="primary">proC</name>
    <name evidence="8" type="ORF">GCM10023167_07980</name>
</gene>
<name>A0ABP8J6T3_9MICO</name>
<sequence>MTIAFIGTGSMGGALLAGVLRSDTDPASIIATTRSRESARRLHDRLGVRTAALEDDADANRSAVTEADYVFLGVKPWLMADTLAEITDALRPGTILVSMAAGVSLAQLAEGSGGAPVIRVMPNTPSGIGHGVIALAATADVPEDAVTEVSELLAGAGDVVPMTEDELQTMIGLSGSGVAYFFLLAEELVAAGIAQGMSPDMARRIVVGTASGAGRLLEDTPDPRQLRTAVTSKGGTTHAAITSFAADDFTAIVERAARAASARAREMEAGD</sequence>
<evidence type="ECO:0000256" key="3">
    <source>
        <dbReference type="ARBA" id="ARBA00023002"/>
    </source>
</evidence>
<comment type="similarity">
    <text evidence="1 4">Belongs to the pyrroline-5-carboxylate reductase family.</text>
</comment>
<comment type="subcellular location">
    <subcellularLocation>
        <location evidence="4">Cytoplasm</location>
    </subcellularLocation>
</comment>
<keyword evidence="4" id="KW-0641">Proline biosynthesis</keyword>
<feature type="domain" description="Pyrroline-5-carboxylate reductase catalytic N-terminal" evidence="6">
    <location>
        <begin position="2"/>
        <end position="102"/>
    </location>
</feature>
<dbReference type="Gene3D" id="3.40.50.720">
    <property type="entry name" value="NAD(P)-binding Rossmann-like Domain"/>
    <property type="match status" value="1"/>
</dbReference>
<organism evidence="8 9">
    <name type="scientific">Brevibacterium pityocampae</name>
    <dbReference type="NCBI Taxonomy" id="506594"/>
    <lineage>
        <taxon>Bacteria</taxon>
        <taxon>Bacillati</taxon>
        <taxon>Actinomycetota</taxon>
        <taxon>Actinomycetes</taxon>
        <taxon>Micrococcales</taxon>
        <taxon>Brevibacteriaceae</taxon>
        <taxon>Brevibacterium</taxon>
    </lineage>
</organism>
<accession>A0ABP8J6T3</accession>
<dbReference type="InterPro" id="IPR000304">
    <property type="entry name" value="Pyrroline-COOH_reductase"/>
</dbReference>
<evidence type="ECO:0000313" key="9">
    <source>
        <dbReference type="Proteomes" id="UP001500642"/>
    </source>
</evidence>
<comment type="pathway">
    <text evidence="4">Amino-acid biosynthesis; L-proline biosynthesis; L-proline from L-glutamate 5-semialdehyde: step 1/1.</text>
</comment>
<dbReference type="Gene3D" id="1.10.3730.10">
    <property type="entry name" value="ProC C-terminal domain-like"/>
    <property type="match status" value="1"/>
</dbReference>
<dbReference type="EMBL" id="BAABGL010000003">
    <property type="protein sequence ID" value="GAA4385789.1"/>
    <property type="molecule type" value="Genomic_DNA"/>
</dbReference>
<dbReference type="PANTHER" id="PTHR11645:SF0">
    <property type="entry name" value="PYRROLINE-5-CARBOXYLATE REDUCTASE 3"/>
    <property type="match status" value="1"/>
</dbReference>
<evidence type="ECO:0000259" key="7">
    <source>
        <dbReference type="Pfam" id="PF14748"/>
    </source>
</evidence>
<dbReference type="NCBIfam" id="TIGR00112">
    <property type="entry name" value="proC"/>
    <property type="match status" value="1"/>
</dbReference>
<dbReference type="PIRSF" id="PIRSF000193">
    <property type="entry name" value="Pyrrol-5-carb_rd"/>
    <property type="match status" value="1"/>
</dbReference>
<dbReference type="InterPro" id="IPR029036">
    <property type="entry name" value="P5CR_dimer"/>
</dbReference>
<comment type="catalytic activity">
    <reaction evidence="4">
        <text>L-proline + NAD(+) = (S)-1-pyrroline-5-carboxylate + NADH + 2 H(+)</text>
        <dbReference type="Rhea" id="RHEA:14105"/>
        <dbReference type="ChEBI" id="CHEBI:15378"/>
        <dbReference type="ChEBI" id="CHEBI:17388"/>
        <dbReference type="ChEBI" id="CHEBI:57540"/>
        <dbReference type="ChEBI" id="CHEBI:57945"/>
        <dbReference type="ChEBI" id="CHEBI:60039"/>
        <dbReference type="EC" id="1.5.1.2"/>
    </reaction>
</comment>
<reference evidence="9" key="1">
    <citation type="journal article" date="2019" name="Int. J. Syst. Evol. Microbiol.">
        <title>The Global Catalogue of Microorganisms (GCM) 10K type strain sequencing project: providing services to taxonomists for standard genome sequencing and annotation.</title>
        <authorList>
            <consortium name="The Broad Institute Genomics Platform"/>
            <consortium name="The Broad Institute Genome Sequencing Center for Infectious Disease"/>
            <person name="Wu L."/>
            <person name="Ma J."/>
        </authorList>
    </citation>
    <scope>NUCLEOTIDE SEQUENCE [LARGE SCALE GENOMIC DNA]</scope>
    <source>
        <strain evidence="9">JCM 17808</strain>
    </source>
</reference>
<dbReference type="InterPro" id="IPR036291">
    <property type="entry name" value="NAD(P)-bd_dom_sf"/>
</dbReference>
<dbReference type="InterPro" id="IPR028939">
    <property type="entry name" value="P5C_Rdtase_cat_N"/>
</dbReference>
<dbReference type="SUPFAM" id="SSF48179">
    <property type="entry name" value="6-phosphogluconate dehydrogenase C-terminal domain-like"/>
    <property type="match status" value="1"/>
</dbReference>
<dbReference type="Pfam" id="PF14748">
    <property type="entry name" value="P5CR_dimer"/>
    <property type="match status" value="1"/>
</dbReference>
<evidence type="ECO:0000313" key="8">
    <source>
        <dbReference type="EMBL" id="GAA4385789.1"/>
    </source>
</evidence>
<dbReference type="PANTHER" id="PTHR11645">
    <property type="entry name" value="PYRROLINE-5-CARBOXYLATE REDUCTASE"/>
    <property type="match status" value="1"/>
</dbReference>
<evidence type="ECO:0000256" key="5">
    <source>
        <dbReference type="NCBIfam" id="TIGR00112"/>
    </source>
</evidence>
<comment type="function">
    <text evidence="4">Catalyzes the reduction of 1-pyrroline-5-carboxylate (PCA) to L-proline.</text>
</comment>
<evidence type="ECO:0000259" key="6">
    <source>
        <dbReference type="Pfam" id="PF03807"/>
    </source>
</evidence>
<dbReference type="Proteomes" id="UP001500642">
    <property type="component" value="Unassembled WGS sequence"/>
</dbReference>